<evidence type="ECO:0000256" key="6">
    <source>
        <dbReference type="ARBA" id="ARBA00023139"/>
    </source>
</evidence>
<evidence type="ECO:0000256" key="2">
    <source>
        <dbReference type="ARBA" id="ARBA00007886"/>
    </source>
</evidence>
<keyword evidence="7" id="KW-0449">Lipoprotein</keyword>
<comment type="subcellular location">
    <subcellularLocation>
        <location evidence="1">Membrane</location>
        <topology evidence="1">Lipid-anchor</topology>
    </subcellularLocation>
</comment>
<protein>
    <submittedName>
        <fullName evidence="10">Ger(X)C family germination protein</fullName>
    </submittedName>
</protein>
<organism evidence="10 11">
    <name type="scientific">Metabacillus niabensis</name>
    <dbReference type="NCBI Taxonomy" id="324854"/>
    <lineage>
        <taxon>Bacteria</taxon>
        <taxon>Bacillati</taxon>
        <taxon>Bacillota</taxon>
        <taxon>Bacilli</taxon>
        <taxon>Bacillales</taxon>
        <taxon>Bacillaceae</taxon>
        <taxon>Metabacillus</taxon>
    </lineage>
</organism>
<keyword evidence="11" id="KW-1185">Reference proteome</keyword>
<evidence type="ECO:0000259" key="8">
    <source>
        <dbReference type="Pfam" id="PF05504"/>
    </source>
</evidence>
<dbReference type="InterPro" id="IPR057336">
    <property type="entry name" value="GerAC_N"/>
</dbReference>
<feature type="domain" description="Spore germination GerAC-like C-terminal" evidence="8">
    <location>
        <begin position="213"/>
        <end position="360"/>
    </location>
</feature>
<dbReference type="PANTHER" id="PTHR35789">
    <property type="entry name" value="SPORE GERMINATION PROTEIN B3"/>
    <property type="match status" value="1"/>
</dbReference>
<dbReference type="InterPro" id="IPR046953">
    <property type="entry name" value="Spore_GerAC-like_C"/>
</dbReference>
<comment type="caution">
    <text evidence="10">The sequence shown here is derived from an EMBL/GenBank/DDBJ whole genome shotgun (WGS) entry which is preliminary data.</text>
</comment>
<evidence type="ECO:0000259" key="9">
    <source>
        <dbReference type="Pfam" id="PF25198"/>
    </source>
</evidence>
<evidence type="ECO:0000256" key="3">
    <source>
        <dbReference type="ARBA" id="ARBA00022544"/>
    </source>
</evidence>
<dbReference type="RefSeq" id="WP_174880075.1">
    <property type="nucleotide sequence ID" value="NZ_CADEPK010000098.1"/>
</dbReference>
<comment type="similarity">
    <text evidence="2">Belongs to the GerABKC lipoprotein family.</text>
</comment>
<keyword evidence="6" id="KW-0564">Palmitate</keyword>
<accession>A0ABT9Z2F0</accession>
<dbReference type="EMBL" id="JAUSTZ010000004">
    <property type="protein sequence ID" value="MDQ0226129.1"/>
    <property type="molecule type" value="Genomic_DNA"/>
</dbReference>
<dbReference type="InterPro" id="IPR038501">
    <property type="entry name" value="Spore_GerAC_C_sf"/>
</dbReference>
<proteinExistence type="inferred from homology"/>
<dbReference type="NCBIfam" id="TIGR02887">
    <property type="entry name" value="spore_ger_x_C"/>
    <property type="match status" value="1"/>
</dbReference>
<dbReference type="InterPro" id="IPR008844">
    <property type="entry name" value="Spore_GerAC-like"/>
</dbReference>
<keyword evidence="5" id="KW-0472">Membrane</keyword>
<dbReference type="Proteomes" id="UP001232245">
    <property type="component" value="Unassembled WGS sequence"/>
</dbReference>
<name>A0ABT9Z2F0_9BACI</name>
<evidence type="ECO:0000256" key="5">
    <source>
        <dbReference type="ARBA" id="ARBA00023136"/>
    </source>
</evidence>
<evidence type="ECO:0000313" key="11">
    <source>
        <dbReference type="Proteomes" id="UP001232245"/>
    </source>
</evidence>
<reference evidence="10 11" key="1">
    <citation type="submission" date="2023-07" db="EMBL/GenBank/DDBJ databases">
        <title>Genomic Encyclopedia of Type Strains, Phase IV (KMG-IV): sequencing the most valuable type-strain genomes for metagenomic binning, comparative biology and taxonomic classification.</title>
        <authorList>
            <person name="Goeker M."/>
        </authorList>
    </citation>
    <scope>NUCLEOTIDE SEQUENCE [LARGE SCALE GENOMIC DNA]</scope>
    <source>
        <strain evidence="10 11">DSM 17723</strain>
    </source>
</reference>
<dbReference type="PANTHER" id="PTHR35789:SF1">
    <property type="entry name" value="SPORE GERMINATION PROTEIN B3"/>
    <property type="match status" value="1"/>
</dbReference>
<evidence type="ECO:0000313" key="10">
    <source>
        <dbReference type="EMBL" id="MDQ0226129.1"/>
    </source>
</evidence>
<gene>
    <name evidence="10" type="ORF">J2S02_002474</name>
</gene>
<evidence type="ECO:0000256" key="1">
    <source>
        <dbReference type="ARBA" id="ARBA00004635"/>
    </source>
</evidence>
<keyword evidence="4" id="KW-0732">Signal</keyword>
<sequence>MNKIVWILISLLFLTGCADIKEVQYQAYAVGLGIDYNDNQYEVTLQFLDFLNVAKTDQGKGDKPSKVWLGNGKGKSIEDAINQIDQGIQLPINFDQINVIVFGKSLLKNKLESTLQTLDSSYRIRLTGMVYGTEEPIEKVFTSKVPFYYPFNESQISNPEAKQQQSSTVPPINLQQFIYQFNEKARTILLPSLTVNNEIIKEEEDNYDVPTINGAHIIKGKHWKGHVSLNHLIGFVRVNNKSVRTPLTLDLANHQILVNLLKPKMKYVVNNDKKDPSIGLEIKIHATVLNSNGMKLSKDIKNQIKKKLVNEVYHSYEKSKEIDGDIFQFENYLYRHRHDLWQSIGEGDFPELKKDNIHIKIDRFKSVHKLSGMYQ</sequence>
<evidence type="ECO:0000256" key="4">
    <source>
        <dbReference type="ARBA" id="ARBA00022729"/>
    </source>
</evidence>
<dbReference type="Gene3D" id="3.30.300.210">
    <property type="entry name" value="Nutrient germinant receptor protein C, domain 3"/>
    <property type="match status" value="1"/>
</dbReference>
<keyword evidence="3" id="KW-0309">Germination</keyword>
<dbReference type="Pfam" id="PF05504">
    <property type="entry name" value="Spore_GerAC"/>
    <property type="match status" value="1"/>
</dbReference>
<dbReference type="Pfam" id="PF25198">
    <property type="entry name" value="Spore_GerAC_N"/>
    <property type="match status" value="1"/>
</dbReference>
<dbReference type="PROSITE" id="PS51257">
    <property type="entry name" value="PROKAR_LIPOPROTEIN"/>
    <property type="match status" value="1"/>
</dbReference>
<evidence type="ECO:0000256" key="7">
    <source>
        <dbReference type="ARBA" id="ARBA00023288"/>
    </source>
</evidence>
<feature type="domain" description="Spore germination protein N-terminal" evidence="9">
    <location>
        <begin position="19"/>
        <end position="194"/>
    </location>
</feature>